<feature type="domain" description="Ketoreductase" evidence="3">
    <location>
        <begin position="6"/>
        <end position="191"/>
    </location>
</feature>
<dbReference type="InterPro" id="IPR057326">
    <property type="entry name" value="KR_dom"/>
</dbReference>
<dbReference type="FunFam" id="3.40.50.720:FF:000173">
    <property type="entry name" value="3-oxoacyl-[acyl-carrier protein] reductase"/>
    <property type="match status" value="1"/>
</dbReference>
<sequence>MLLKDKVAIVTGGSRGIGRAIALRLGQEGAKVAINYSRSDHDAEETKEKLSQFGINYLVFKGSVADQGFAKEMISEVKRKWKRIDTLVNNAGIIRDRPLLLMPEKDWDDVLNTNLKSMYYTSKAVLSTMIAQRWGRIINISSLTAIAGRETQTNYGAAKAGVIGFTKSLAREIGQYSILVNAIVAGLIDTQMTKKLPREIMAQLKPLIPLGRLGRPEEVADVVLFLSSDLCSYITGAVLNVSGGEYM</sequence>
<dbReference type="PRINTS" id="PR00080">
    <property type="entry name" value="SDRFAMILY"/>
</dbReference>
<dbReference type="InterPro" id="IPR002347">
    <property type="entry name" value="SDR_fam"/>
</dbReference>
<evidence type="ECO:0000313" key="4">
    <source>
        <dbReference type="EMBL" id="PIP41331.1"/>
    </source>
</evidence>
<evidence type="ECO:0000256" key="2">
    <source>
        <dbReference type="ARBA" id="ARBA00023002"/>
    </source>
</evidence>
<dbReference type="PANTHER" id="PTHR42879:SF2">
    <property type="entry name" value="3-OXOACYL-[ACYL-CARRIER-PROTEIN] REDUCTASE FABG"/>
    <property type="match status" value="1"/>
</dbReference>
<dbReference type="NCBIfam" id="NF005559">
    <property type="entry name" value="PRK07231.1"/>
    <property type="match status" value="1"/>
</dbReference>
<dbReference type="SMART" id="SM00822">
    <property type="entry name" value="PKS_KR"/>
    <property type="match status" value="1"/>
</dbReference>
<name>A0A2H0A7G5_9BACT</name>
<protein>
    <submittedName>
        <fullName evidence="4">Beta-ketoacyl-ACP reductase</fullName>
    </submittedName>
</protein>
<dbReference type="AlphaFoldDB" id="A0A2H0A7G5"/>
<gene>
    <name evidence="4" type="ORF">COX18_03700</name>
</gene>
<comment type="similarity">
    <text evidence="1">Belongs to the short-chain dehydrogenases/reductases (SDR) family.</text>
</comment>
<dbReference type="Proteomes" id="UP000231067">
    <property type="component" value="Unassembled WGS sequence"/>
</dbReference>
<dbReference type="Pfam" id="PF13561">
    <property type="entry name" value="adh_short_C2"/>
    <property type="match status" value="1"/>
</dbReference>
<reference evidence="4 5" key="1">
    <citation type="submission" date="2017-09" db="EMBL/GenBank/DDBJ databases">
        <title>Depth-based differentiation of microbial function through sediment-hosted aquifers and enrichment of novel symbionts in the deep terrestrial subsurface.</title>
        <authorList>
            <person name="Probst A.J."/>
            <person name="Ladd B."/>
            <person name="Jarett J.K."/>
            <person name="Geller-Mcgrath D.E."/>
            <person name="Sieber C.M."/>
            <person name="Emerson J.B."/>
            <person name="Anantharaman K."/>
            <person name="Thomas B.C."/>
            <person name="Malmstrom R."/>
            <person name="Stieglmeier M."/>
            <person name="Klingl A."/>
            <person name="Woyke T."/>
            <person name="Ryan C.M."/>
            <person name="Banfield J.F."/>
        </authorList>
    </citation>
    <scope>NUCLEOTIDE SEQUENCE [LARGE SCALE GENOMIC DNA]</scope>
    <source>
        <strain evidence="4">CG23_combo_of_CG06-09_8_20_14_all_40_23</strain>
    </source>
</reference>
<keyword evidence="2" id="KW-0560">Oxidoreductase</keyword>
<comment type="caution">
    <text evidence="4">The sequence shown here is derived from an EMBL/GenBank/DDBJ whole genome shotgun (WGS) entry which is preliminary data.</text>
</comment>
<dbReference type="InterPro" id="IPR020904">
    <property type="entry name" value="Sc_DH/Rdtase_CS"/>
</dbReference>
<accession>A0A2H0A7G5</accession>
<dbReference type="PANTHER" id="PTHR42879">
    <property type="entry name" value="3-OXOACYL-(ACYL-CARRIER-PROTEIN) REDUCTASE"/>
    <property type="match status" value="1"/>
</dbReference>
<evidence type="ECO:0000259" key="3">
    <source>
        <dbReference type="SMART" id="SM00822"/>
    </source>
</evidence>
<dbReference type="EMBL" id="PCSH01000069">
    <property type="protein sequence ID" value="PIP41331.1"/>
    <property type="molecule type" value="Genomic_DNA"/>
</dbReference>
<dbReference type="GO" id="GO:0032787">
    <property type="term" value="P:monocarboxylic acid metabolic process"/>
    <property type="evidence" value="ECO:0007669"/>
    <property type="project" value="UniProtKB-ARBA"/>
</dbReference>
<dbReference type="PROSITE" id="PS00061">
    <property type="entry name" value="ADH_SHORT"/>
    <property type="match status" value="1"/>
</dbReference>
<dbReference type="InterPro" id="IPR050259">
    <property type="entry name" value="SDR"/>
</dbReference>
<organism evidence="4 5">
    <name type="scientific">Candidatus Desantisbacteria bacterium CG23_combo_of_CG06-09_8_20_14_all_40_23</name>
    <dbReference type="NCBI Taxonomy" id="1974550"/>
    <lineage>
        <taxon>Bacteria</taxon>
        <taxon>Candidatus Desantisiibacteriota</taxon>
    </lineage>
</organism>
<proteinExistence type="inferred from homology"/>
<dbReference type="SUPFAM" id="SSF51735">
    <property type="entry name" value="NAD(P)-binding Rossmann-fold domains"/>
    <property type="match status" value="1"/>
</dbReference>
<dbReference type="Gene3D" id="3.40.50.720">
    <property type="entry name" value="NAD(P)-binding Rossmann-like Domain"/>
    <property type="match status" value="1"/>
</dbReference>
<evidence type="ECO:0000313" key="5">
    <source>
        <dbReference type="Proteomes" id="UP000231067"/>
    </source>
</evidence>
<dbReference type="CDD" id="cd05333">
    <property type="entry name" value="BKR_SDR_c"/>
    <property type="match status" value="1"/>
</dbReference>
<dbReference type="InterPro" id="IPR036291">
    <property type="entry name" value="NAD(P)-bd_dom_sf"/>
</dbReference>
<dbReference type="NCBIfam" id="NF009466">
    <property type="entry name" value="PRK12826.1-2"/>
    <property type="match status" value="1"/>
</dbReference>
<evidence type="ECO:0000256" key="1">
    <source>
        <dbReference type="ARBA" id="ARBA00006484"/>
    </source>
</evidence>
<dbReference type="GO" id="GO:0016491">
    <property type="term" value="F:oxidoreductase activity"/>
    <property type="evidence" value="ECO:0007669"/>
    <property type="project" value="UniProtKB-KW"/>
</dbReference>
<dbReference type="PRINTS" id="PR00081">
    <property type="entry name" value="GDHRDH"/>
</dbReference>